<feature type="transmembrane region" description="Helical" evidence="1">
    <location>
        <begin position="201"/>
        <end position="220"/>
    </location>
</feature>
<dbReference type="AlphaFoldDB" id="A0A2Z5Y1L0"/>
<protein>
    <recommendedName>
        <fullName evidence="4">ABC transporter permease</fullName>
    </recommendedName>
</protein>
<keyword evidence="1" id="KW-1133">Transmembrane helix</keyword>
<dbReference type="OMA" id="DFALRPN"/>
<feature type="transmembrane region" description="Helical" evidence="1">
    <location>
        <begin position="142"/>
        <end position="166"/>
    </location>
</feature>
<proteinExistence type="predicted"/>
<dbReference type="InterPro" id="IPR010390">
    <property type="entry name" value="ABC-2_transporter-like"/>
</dbReference>
<dbReference type="Pfam" id="PF06182">
    <property type="entry name" value="ABC2_membrane_6"/>
    <property type="match status" value="1"/>
</dbReference>
<accession>A0A2Z5Y1L0</accession>
<dbReference type="RefSeq" id="WP_013774197.1">
    <property type="nucleotide sequence ID" value="NZ_AP018492.1"/>
</dbReference>
<reference evidence="2 3" key="1">
    <citation type="submission" date="2018-01" db="EMBL/GenBank/DDBJ databases">
        <title>Whole genome sequence of Melissococcus plutonius DAT561.</title>
        <authorList>
            <person name="Okumura K."/>
            <person name="Takamatsu D."/>
            <person name="Okura M."/>
        </authorList>
    </citation>
    <scope>NUCLEOTIDE SEQUENCE [LARGE SCALE GENOMIC DNA]</scope>
    <source>
        <strain evidence="2 3">DAT561</strain>
    </source>
</reference>
<dbReference type="Proteomes" id="UP000269226">
    <property type="component" value="Chromosome"/>
</dbReference>
<feature type="transmembrane region" description="Helical" evidence="1">
    <location>
        <begin position="20"/>
        <end position="41"/>
    </location>
</feature>
<feature type="transmembrane region" description="Helical" evidence="1">
    <location>
        <begin position="118"/>
        <end position="136"/>
    </location>
</feature>
<dbReference type="PANTHER" id="PTHR36833">
    <property type="entry name" value="SLR0610 PROTEIN-RELATED"/>
    <property type="match status" value="1"/>
</dbReference>
<dbReference type="EMBL" id="AP018492">
    <property type="protein sequence ID" value="BBC60762.1"/>
    <property type="molecule type" value="Genomic_DNA"/>
</dbReference>
<dbReference type="PANTHER" id="PTHR36833:SF1">
    <property type="entry name" value="INTEGRAL MEMBRANE TRANSPORT PROTEIN"/>
    <property type="match status" value="1"/>
</dbReference>
<evidence type="ECO:0000256" key="1">
    <source>
        <dbReference type="SAM" id="Phobius"/>
    </source>
</evidence>
<gene>
    <name evidence="2" type="ORF">DAT561_0641</name>
</gene>
<organism evidence="2 3">
    <name type="scientific">Melissococcus plutonius</name>
    <dbReference type="NCBI Taxonomy" id="33970"/>
    <lineage>
        <taxon>Bacteria</taxon>
        <taxon>Bacillati</taxon>
        <taxon>Bacillota</taxon>
        <taxon>Bacilli</taxon>
        <taxon>Lactobacillales</taxon>
        <taxon>Enterococcaceae</taxon>
        <taxon>Melissococcus</taxon>
    </lineage>
</organism>
<feature type="transmembrane region" description="Helical" evidence="1">
    <location>
        <begin position="232"/>
        <end position="253"/>
    </location>
</feature>
<keyword evidence="1" id="KW-0812">Transmembrane</keyword>
<keyword evidence="1" id="KW-0472">Membrane</keyword>
<evidence type="ECO:0000313" key="3">
    <source>
        <dbReference type="Proteomes" id="UP000269226"/>
    </source>
</evidence>
<sequence>MSVIKYFVLLKMVFKSNWQYKTNFLIGLLNQLFVILFEFIGMLSLFSKFGTLSDWSVTETFLLYGIVNFSFSFSEVFFRGFESNIQDLIRGGQYDRYLLRPYSTLLQISAFNFQPVRFGRLLLATVVLLTGAFWNISSTNAVMILFYLPFVVLCGCFLYSGIYILVGSLTFIFSQYIEFTSIFVQGSVSLMQYPKSVFPRFIQTFFTYILPVSLISFYPVSLLLGKYNNERMYFYLVSPLIGILFFVMAYFVFKILEKHYSSSGN</sequence>
<evidence type="ECO:0000313" key="2">
    <source>
        <dbReference type="EMBL" id="BBC60762.1"/>
    </source>
</evidence>
<name>A0A2Z5Y1L0_9ENTE</name>
<dbReference type="GeneID" id="57043198"/>
<evidence type="ECO:0008006" key="4">
    <source>
        <dbReference type="Google" id="ProtNLM"/>
    </source>
</evidence>